<reference evidence="1 2" key="1">
    <citation type="submission" date="2024-10" db="EMBL/GenBank/DDBJ databases">
        <title>The Natural Products Discovery Center: Release of the First 8490 Sequenced Strains for Exploring Actinobacteria Biosynthetic Diversity.</title>
        <authorList>
            <person name="Kalkreuter E."/>
            <person name="Kautsar S.A."/>
            <person name="Yang D."/>
            <person name="Bader C.D."/>
            <person name="Teijaro C.N."/>
            <person name="Fluegel L."/>
            <person name="Davis C.M."/>
            <person name="Simpson J.R."/>
            <person name="Lauterbach L."/>
            <person name="Steele A.D."/>
            <person name="Gui C."/>
            <person name="Meng S."/>
            <person name="Li G."/>
            <person name="Viehrig K."/>
            <person name="Ye F."/>
            <person name="Su P."/>
            <person name="Kiefer A.F."/>
            <person name="Nichols A."/>
            <person name="Cepeda A.J."/>
            <person name="Yan W."/>
            <person name="Fan B."/>
            <person name="Jiang Y."/>
            <person name="Adhikari A."/>
            <person name="Zheng C.-J."/>
            <person name="Schuster L."/>
            <person name="Cowan T.M."/>
            <person name="Smanski M.J."/>
            <person name="Chevrette M.G."/>
            <person name="De Carvalho L.P.S."/>
            <person name="Shen B."/>
        </authorList>
    </citation>
    <scope>NUCLEOTIDE SEQUENCE [LARGE SCALE GENOMIC DNA]</scope>
    <source>
        <strain evidence="1 2">NPDC015755</strain>
    </source>
</reference>
<keyword evidence="2" id="KW-1185">Reference proteome</keyword>
<proteinExistence type="predicted"/>
<gene>
    <name evidence="1" type="ORF">ACF05T_30605</name>
</gene>
<dbReference type="EMBL" id="JBIBSM010000021">
    <property type="protein sequence ID" value="MFF8280393.1"/>
    <property type="molecule type" value="Genomic_DNA"/>
</dbReference>
<name>A0ABW6YKZ2_9ACTN</name>
<dbReference type="RefSeq" id="WP_391937235.1">
    <property type="nucleotide sequence ID" value="NZ_JBIBSM010000021.1"/>
</dbReference>
<protein>
    <submittedName>
        <fullName evidence="1">Uncharacterized protein</fullName>
    </submittedName>
</protein>
<sequence>MDKKTAEVRDTVRMREGVQRASSSILDMTGVKKGKITKPGPLPLDCDGYEPEGQVIHLRHSWSIYDLPFEELEKAYAALRRALPEKGWKIVSDGPDTSRAKTPTIVADSPDGDFSADLRLMDNRDDKDPTSVLAITVVSRCFQES</sequence>
<dbReference type="Proteomes" id="UP001603013">
    <property type="component" value="Unassembled WGS sequence"/>
</dbReference>
<comment type="caution">
    <text evidence="1">The sequence shown here is derived from an EMBL/GenBank/DDBJ whole genome shotgun (WGS) entry which is preliminary data.</text>
</comment>
<accession>A0ABW6YKZ2</accession>
<evidence type="ECO:0000313" key="1">
    <source>
        <dbReference type="EMBL" id="MFF8280393.1"/>
    </source>
</evidence>
<organism evidence="1 2">
    <name type="scientific">Streptomyces lateritius</name>
    <dbReference type="NCBI Taxonomy" id="67313"/>
    <lineage>
        <taxon>Bacteria</taxon>
        <taxon>Bacillati</taxon>
        <taxon>Actinomycetota</taxon>
        <taxon>Actinomycetes</taxon>
        <taxon>Kitasatosporales</taxon>
        <taxon>Streptomycetaceae</taxon>
        <taxon>Streptomyces</taxon>
    </lineage>
</organism>
<evidence type="ECO:0000313" key="2">
    <source>
        <dbReference type="Proteomes" id="UP001603013"/>
    </source>
</evidence>